<evidence type="ECO:0000313" key="2">
    <source>
        <dbReference type="Proteomes" id="UP000219994"/>
    </source>
</evidence>
<dbReference type="AlphaFoldDB" id="A0A2A6FUS8"/>
<organism evidence="1 2">
    <name type="scientific">Candidatus Lumbricidiphila eiseniae</name>
    <dbReference type="NCBI Taxonomy" id="1969409"/>
    <lineage>
        <taxon>Bacteria</taxon>
        <taxon>Bacillati</taxon>
        <taxon>Actinomycetota</taxon>
        <taxon>Actinomycetes</taxon>
        <taxon>Micrococcales</taxon>
        <taxon>Microbacteriaceae</taxon>
        <taxon>Candidatus Lumbricidiphila</taxon>
    </lineage>
</organism>
<sequence length="92" mass="9968">MVPGMKLSSLTLAGLLFIFVSRARNAIAVPGANTPSAWTDRIRAVLPEYEWPNRIVVLPALPRFGNGKIDRARLIADADAEAGRSVARKGRV</sequence>
<protein>
    <recommendedName>
        <fullName evidence="3">AMP-binding enzyme C-terminal domain-containing protein</fullName>
    </recommendedName>
</protein>
<gene>
    <name evidence="1" type="ORF">B5766_00920</name>
</gene>
<dbReference type="EMBL" id="NAEP01000015">
    <property type="protein sequence ID" value="PDQ36417.1"/>
    <property type="molecule type" value="Genomic_DNA"/>
</dbReference>
<reference evidence="2" key="1">
    <citation type="submission" date="2017-03" db="EMBL/GenBank/DDBJ databases">
        <authorList>
            <person name="Lund M.B."/>
        </authorList>
    </citation>
    <scope>NUCLEOTIDE SEQUENCE [LARGE SCALE GENOMIC DNA]</scope>
</reference>
<evidence type="ECO:0008006" key="3">
    <source>
        <dbReference type="Google" id="ProtNLM"/>
    </source>
</evidence>
<dbReference type="InterPro" id="IPR045851">
    <property type="entry name" value="AMP-bd_C_sf"/>
</dbReference>
<dbReference type="Proteomes" id="UP000219994">
    <property type="component" value="Unassembled WGS sequence"/>
</dbReference>
<proteinExistence type="predicted"/>
<dbReference type="Gene3D" id="3.30.300.30">
    <property type="match status" value="1"/>
</dbReference>
<evidence type="ECO:0000313" key="1">
    <source>
        <dbReference type="EMBL" id="PDQ36417.1"/>
    </source>
</evidence>
<dbReference type="SUPFAM" id="SSF56801">
    <property type="entry name" value="Acetyl-CoA synthetase-like"/>
    <property type="match status" value="1"/>
</dbReference>
<name>A0A2A6FUS8_9MICO</name>
<accession>A0A2A6FUS8</accession>
<comment type="caution">
    <text evidence="1">The sequence shown here is derived from an EMBL/GenBank/DDBJ whole genome shotgun (WGS) entry which is preliminary data.</text>
</comment>